<evidence type="ECO:0000313" key="1">
    <source>
        <dbReference type="EMBL" id="MFC5530583.1"/>
    </source>
</evidence>
<proteinExistence type="predicted"/>
<reference evidence="2" key="1">
    <citation type="journal article" date="2019" name="Int. J. Syst. Evol. Microbiol.">
        <title>The Global Catalogue of Microorganisms (GCM) 10K type strain sequencing project: providing services to taxonomists for standard genome sequencing and annotation.</title>
        <authorList>
            <consortium name="The Broad Institute Genomics Platform"/>
            <consortium name="The Broad Institute Genome Sequencing Center for Infectious Disease"/>
            <person name="Wu L."/>
            <person name="Ma J."/>
        </authorList>
    </citation>
    <scope>NUCLEOTIDE SEQUENCE [LARGE SCALE GENOMIC DNA]</scope>
    <source>
        <strain evidence="2">CGMCC 1.18578</strain>
    </source>
</reference>
<name>A0ABW0R0Q5_9BACL</name>
<dbReference type="EMBL" id="JBHSNC010000043">
    <property type="protein sequence ID" value="MFC5530583.1"/>
    <property type="molecule type" value="Genomic_DNA"/>
</dbReference>
<keyword evidence="2" id="KW-1185">Reference proteome</keyword>
<organism evidence="1 2">
    <name type="scientific">Cohnella yongneupensis</name>
    <dbReference type="NCBI Taxonomy" id="425006"/>
    <lineage>
        <taxon>Bacteria</taxon>
        <taxon>Bacillati</taxon>
        <taxon>Bacillota</taxon>
        <taxon>Bacilli</taxon>
        <taxon>Bacillales</taxon>
        <taxon>Paenibacillaceae</taxon>
        <taxon>Cohnella</taxon>
    </lineage>
</organism>
<evidence type="ECO:0000313" key="2">
    <source>
        <dbReference type="Proteomes" id="UP001596108"/>
    </source>
</evidence>
<accession>A0ABW0R0Q5</accession>
<dbReference type="Proteomes" id="UP001596108">
    <property type="component" value="Unassembled WGS sequence"/>
</dbReference>
<sequence length="416" mass="46151">MKMWRKGLLFLALMMGIGSIPTIAFALPGEISYYSGTFLFTRYTGLETFSGSLWTYHSPVRYMNNEVRIKMHFDKYRYNFRSSGSTTFNFAIAKISAQYPDGVTMYEQQLNSYSSYNNYLDGDYYIYMYDYSGTNTNLNASTLEVSAVSPGIVSLYGPGSFNYNTQTNFNNTYYNSSSSYLLLGETYTIEAFVEGAPTSVVATITTSGGTSTLGTLTYNSSLGRYTLPYTFNTHYDSRSAQKPTLKVTATYPNSIKGVSTASDSKTIYVTEMNRAYYLQNDSTWYYNSPTDNSFIGGATNPFTCYSFVTEISDASYTGSPQQGNFADIKAFMMKTGAYAGRPGIAYASSSETPIAFPDAIYYQGFHFARVRAWDASGNPTVIESKWGGLELIRSTNGAPFSAPGAGYGVPRIWFKK</sequence>
<protein>
    <submittedName>
        <fullName evidence="1">Uncharacterized protein</fullName>
    </submittedName>
</protein>
<gene>
    <name evidence="1" type="ORF">ACFPQ4_14185</name>
</gene>
<dbReference type="RefSeq" id="WP_378112528.1">
    <property type="nucleotide sequence ID" value="NZ_JBHSNC010000043.1"/>
</dbReference>
<comment type="caution">
    <text evidence="1">The sequence shown here is derived from an EMBL/GenBank/DDBJ whole genome shotgun (WGS) entry which is preliminary data.</text>
</comment>